<dbReference type="InterPro" id="IPR047574">
    <property type="entry name" value="AD"/>
</dbReference>
<dbReference type="AlphaFoldDB" id="A0A914V8C6"/>
<feature type="region of interest" description="Disordered" evidence="1">
    <location>
        <begin position="193"/>
        <end position="236"/>
    </location>
</feature>
<accession>A0A914V8C6</accession>
<evidence type="ECO:0000313" key="3">
    <source>
        <dbReference type="Proteomes" id="UP000887566"/>
    </source>
</evidence>
<dbReference type="Pfam" id="PF09793">
    <property type="entry name" value="AD"/>
    <property type="match status" value="1"/>
</dbReference>
<evidence type="ECO:0000313" key="4">
    <source>
        <dbReference type="WBParaSite" id="PSAMB.scaffold162size70593.g2914.t1"/>
    </source>
</evidence>
<evidence type="ECO:0000256" key="1">
    <source>
        <dbReference type="SAM" id="MobiDB-lite"/>
    </source>
</evidence>
<dbReference type="InterPro" id="IPR048478">
    <property type="entry name" value="LSM12_LSM"/>
</dbReference>
<dbReference type="WBParaSite" id="PSAMB.scaffold162size70593.g2914.t1">
    <property type="protein sequence ID" value="PSAMB.scaffold162size70593.g2914.t1"/>
    <property type="gene ID" value="PSAMB.scaffold162size70593.g2914"/>
</dbReference>
<dbReference type="Pfam" id="PF21166">
    <property type="entry name" value="LSM12_LSM"/>
    <property type="match status" value="1"/>
</dbReference>
<evidence type="ECO:0000259" key="2">
    <source>
        <dbReference type="PROSITE" id="PS52001"/>
    </source>
</evidence>
<dbReference type="SMART" id="SM00995">
    <property type="entry name" value="AD"/>
    <property type="match status" value="1"/>
</dbReference>
<sequence>MTAAAAVESASGAPPMQHAQQDVFPLGAVVECQTMRRETVCGEVLCYDHATRLLVLRLNNGPKAEMRFLNLALVDHVAVVKNPPPDHTPLFPYSTAAQGQERLRIAEQKKCSSMPSVDVSTAGQHVFIAIRKTLEDILWDGENIVVLSRVAVRPPYTCDDVEPLPNLPSTIQPQAVSTATHVKKIIDKHLRQTGASTVATTQSVDRQDHSGGSSTDGDGNGNSQDESNQQNEHDHH</sequence>
<feature type="domain" description="AD" evidence="2">
    <location>
        <begin position="92"/>
        <end position="194"/>
    </location>
</feature>
<feature type="compositionally biased region" description="Low complexity" evidence="1">
    <location>
        <begin position="210"/>
        <end position="225"/>
    </location>
</feature>
<keyword evidence="3" id="KW-1185">Reference proteome</keyword>
<dbReference type="Proteomes" id="UP000887566">
    <property type="component" value="Unplaced"/>
</dbReference>
<dbReference type="PANTHER" id="PTHR13542">
    <property type="entry name" value="LSM12 HOMOLOG"/>
    <property type="match status" value="1"/>
</dbReference>
<dbReference type="InterPro" id="IPR039683">
    <property type="entry name" value="Lsm12-like"/>
</dbReference>
<protein>
    <submittedName>
        <fullName evidence="4">AD domain-containing protein</fullName>
    </submittedName>
</protein>
<organism evidence="3 4">
    <name type="scientific">Plectus sambesii</name>
    <dbReference type="NCBI Taxonomy" id="2011161"/>
    <lineage>
        <taxon>Eukaryota</taxon>
        <taxon>Metazoa</taxon>
        <taxon>Ecdysozoa</taxon>
        <taxon>Nematoda</taxon>
        <taxon>Chromadorea</taxon>
        <taxon>Plectida</taxon>
        <taxon>Plectina</taxon>
        <taxon>Plectoidea</taxon>
        <taxon>Plectidae</taxon>
        <taxon>Plectus</taxon>
    </lineage>
</organism>
<dbReference type="InterPro" id="IPR019181">
    <property type="entry name" value="LSM12_ABD"/>
</dbReference>
<name>A0A914V8C6_9BILA</name>
<dbReference type="PROSITE" id="PS52001">
    <property type="entry name" value="AD"/>
    <property type="match status" value="1"/>
</dbReference>
<feature type="compositionally biased region" description="Polar residues" evidence="1">
    <location>
        <begin position="193"/>
        <end position="204"/>
    </location>
</feature>
<reference evidence="4" key="1">
    <citation type="submission" date="2022-11" db="UniProtKB">
        <authorList>
            <consortium name="WormBaseParasite"/>
        </authorList>
    </citation>
    <scope>IDENTIFICATION</scope>
</reference>
<proteinExistence type="predicted"/>